<keyword evidence="2" id="KW-1185">Reference proteome</keyword>
<accession>A0A5D2B6L0</accession>
<evidence type="ECO:0000313" key="1">
    <source>
        <dbReference type="EMBL" id="TYG52961.1"/>
    </source>
</evidence>
<protein>
    <submittedName>
        <fullName evidence="1">Uncharacterized protein</fullName>
    </submittedName>
</protein>
<evidence type="ECO:0000313" key="2">
    <source>
        <dbReference type="Proteomes" id="UP000323506"/>
    </source>
</evidence>
<name>A0A5D2B6L0_GOSDA</name>
<dbReference type="AlphaFoldDB" id="A0A5D2B6L0"/>
<dbReference type="Proteomes" id="UP000323506">
    <property type="component" value="Chromosome D09"/>
</dbReference>
<dbReference type="EMBL" id="CM017709">
    <property type="protein sequence ID" value="TYG52961.1"/>
    <property type="molecule type" value="Genomic_DNA"/>
</dbReference>
<gene>
    <name evidence="1" type="ORF">ES288_D09G070500v1</name>
</gene>
<reference evidence="1 2" key="1">
    <citation type="submission" date="2019-06" db="EMBL/GenBank/DDBJ databases">
        <title>WGS assembly of Gossypium darwinii.</title>
        <authorList>
            <person name="Chen Z.J."/>
            <person name="Sreedasyam A."/>
            <person name="Ando A."/>
            <person name="Song Q."/>
            <person name="De L."/>
            <person name="Hulse-Kemp A."/>
            <person name="Ding M."/>
            <person name="Ye W."/>
            <person name="Kirkbride R."/>
            <person name="Jenkins J."/>
            <person name="Plott C."/>
            <person name="Lovell J."/>
            <person name="Lin Y.-M."/>
            <person name="Vaughn R."/>
            <person name="Liu B."/>
            <person name="Li W."/>
            <person name="Simpson S."/>
            <person name="Scheffler B."/>
            <person name="Saski C."/>
            <person name="Grover C."/>
            <person name="Hu G."/>
            <person name="Conover J."/>
            <person name="Carlson J."/>
            <person name="Shu S."/>
            <person name="Boston L."/>
            <person name="Williams M."/>
            <person name="Peterson D."/>
            <person name="Mcgee K."/>
            <person name="Jones D."/>
            <person name="Wendel J."/>
            <person name="Stelly D."/>
            <person name="Grimwood J."/>
            <person name="Schmutz J."/>
        </authorList>
    </citation>
    <scope>NUCLEOTIDE SEQUENCE [LARGE SCALE GENOMIC DNA]</scope>
    <source>
        <strain evidence="1">1808015.09</strain>
    </source>
</reference>
<organism evidence="1 2">
    <name type="scientific">Gossypium darwinii</name>
    <name type="common">Darwin's cotton</name>
    <name type="synonym">Gossypium barbadense var. darwinii</name>
    <dbReference type="NCBI Taxonomy" id="34276"/>
    <lineage>
        <taxon>Eukaryota</taxon>
        <taxon>Viridiplantae</taxon>
        <taxon>Streptophyta</taxon>
        <taxon>Embryophyta</taxon>
        <taxon>Tracheophyta</taxon>
        <taxon>Spermatophyta</taxon>
        <taxon>Magnoliopsida</taxon>
        <taxon>eudicotyledons</taxon>
        <taxon>Gunneridae</taxon>
        <taxon>Pentapetalae</taxon>
        <taxon>rosids</taxon>
        <taxon>malvids</taxon>
        <taxon>Malvales</taxon>
        <taxon>Malvaceae</taxon>
        <taxon>Malvoideae</taxon>
        <taxon>Gossypium</taxon>
    </lineage>
</organism>
<sequence>MCFKKVIRLFKSIEKLKSTTLCPPFFLILRFNKFKASSSSDLDRADKALSPSPRRFFDPLFNSDDDGEKGDAVTSLEKARVDLARRRSTRGDLTLLRREGRKLLLLRRESILETLGVSGIQVI</sequence>
<proteinExistence type="predicted"/>